<dbReference type="SUPFAM" id="SSF53474">
    <property type="entry name" value="alpha/beta-Hydrolases"/>
    <property type="match status" value="1"/>
</dbReference>
<evidence type="ECO:0000259" key="1">
    <source>
        <dbReference type="Pfam" id="PF06057"/>
    </source>
</evidence>
<dbReference type="InterPro" id="IPR029058">
    <property type="entry name" value="AB_hydrolase_fold"/>
</dbReference>
<dbReference type="RefSeq" id="WP_229536827.1">
    <property type="nucleotide sequence ID" value="NZ_JAJHJB010000043.1"/>
</dbReference>
<dbReference type="Pfam" id="PF06057">
    <property type="entry name" value="VirJ"/>
    <property type="match status" value="1"/>
</dbReference>
<dbReference type="InterPro" id="IPR010333">
    <property type="entry name" value="VirJ"/>
</dbReference>
<name>A0ABS8HXK5_9FIRM</name>
<proteinExistence type="predicted"/>
<organism evidence="2 3">
    <name type="scientific">Pelosinus baikalensis</name>
    <dbReference type="NCBI Taxonomy" id="2892015"/>
    <lineage>
        <taxon>Bacteria</taxon>
        <taxon>Bacillati</taxon>
        <taxon>Bacillota</taxon>
        <taxon>Negativicutes</taxon>
        <taxon>Selenomonadales</taxon>
        <taxon>Sporomusaceae</taxon>
        <taxon>Pelosinus</taxon>
    </lineage>
</organism>
<gene>
    <name evidence="2" type="ORF">LMF89_21400</name>
</gene>
<comment type="caution">
    <text evidence="2">The sequence shown here is derived from an EMBL/GenBank/DDBJ whole genome shotgun (WGS) entry which is preliminary data.</text>
</comment>
<sequence>MRKYLLLSVAIALIIYSSIGVIYAKENPYGNLEVNRIYLNDNFINYYVLHKQKDQDISSKELIIYLTGSGMDCALGLQQEGVWQNEELFIKSLNKYLSPSFDILVPEKMNIKLGNGQSDDPKVFEHYTLEERVSSAELVIDTFLENHEYNNVYLMGVSEGAQILPMVYNNLRAKNKISKLVVLGSGGLSQYEEFKVLQKSTLPMPQPYRELLMEADNVMEAICSNQDVHDKWYAGFPYKRWAGFFPYRPLDDFVKINIPIFLMQGTKDISAPIESSRVFAAEFKKLGKNNLTYVEYKNGDHRLNGNFKAILKKIENWLLKGTVE</sequence>
<keyword evidence="3" id="KW-1185">Reference proteome</keyword>
<evidence type="ECO:0000313" key="2">
    <source>
        <dbReference type="EMBL" id="MCC5467896.1"/>
    </source>
</evidence>
<accession>A0ABS8HXK5</accession>
<dbReference type="EMBL" id="JAJHJB010000043">
    <property type="protein sequence ID" value="MCC5467896.1"/>
    <property type="molecule type" value="Genomic_DNA"/>
</dbReference>
<evidence type="ECO:0000313" key="3">
    <source>
        <dbReference type="Proteomes" id="UP001165492"/>
    </source>
</evidence>
<protein>
    <recommendedName>
        <fullName evidence="1">Bacterial virulence domain-containing protein</fullName>
    </recommendedName>
</protein>
<reference evidence="2" key="1">
    <citation type="submission" date="2021-11" db="EMBL/GenBank/DDBJ databases">
        <title>Description of a new species Pelosinus isolated from the bottom sediments of Lake Baikal.</title>
        <authorList>
            <person name="Zakharyuk A."/>
        </authorList>
    </citation>
    <scope>NUCLEOTIDE SEQUENCE</scope>
    <source>
        <strain evidence="2">Bkl1</strain>
    </source>
</reference>
<dbReference type="Proteomes" id="UP001165492">
    <property type="component" value="Unassembled WGS sequence"/>
</dbReference>
<feature type="domain" description="Bacterial virulence" evidence="1">
    <location>
        <begin position="135"/>
        <end position="196"/>
    </location>
</feature>
<dbReference type="Gene3D" id="3.40.50.1820">
    <property type="entry name" value="alpha/beta hydrolase"/>
    <property type="match status" value="1"/>
</dbReference>